<feature type="transmembrane region" description="Helical" evidence="5">
    <location>
        <begin position="431"/>
        <end position="448"/>
    </location>
</feature>
<evidence type="ECO:0000256" key="3">
    <source>
        <dbReference type="ARBA" id="ARBA00022989"/>
    </source>
</evidence>
<evidence type="ECO:0000313" key="8">
    <source>
        <dbReference type="Proteomes" id="UP000219452"/>
    </source>
</evidence>
<feature type="domain" description="O-antigen ligase-related" evidence="6">
    <location>
        <begin position="266"/>
        <end position="404"/>
    </location>
</feature>
<keyword evidence="7" id="KW-0436">Ligase</keyword>
<sequence length="494" mass="55378">MNGYVQQLKISVDRQTVLFAFLGAVVALGTGFIIAQRELKGAAIILLIPMALAVVLLCLYKPKLGLFIYLQYAFIVNGIQRFSPVIAPYGLLADGLLFLLLIGVLINYKQFDWKNLHNPAFYLILFWTLYTVLQLFNTELPVLGAWFFAVRAESLYWFQITILGLLLIRSKKDIDTIFTIWLIWSVVAAIWAFRQRYIGLTAGEQQWLDAGASVTHVLFGQLRCFSFYSDAGQFGAEMAYATLLCIIRFLDERVLRIKLLYLGVGLVVFWGFAVSGTRGALFVILAGLPVYIILRRNFAILIIGVLIGGSLFGMLKYTSIGSSLYEIERMRTALDPDNDSFQVRLDNQKKLVDYLATRPFGGGIGSSGDWARRFTPNSFLAGTPPDSWYVKIWIENGIVGLVIHLGMLLFFLVLGIYNTTRPELATHAPDLKLLLLSLICGYAGILVACYGNPIFGQFPTNSIMSITIVLLCSTHVSREYVKQKKKQVLHPQVM</sequence>
<dbReference type="InterPro" id="IPR051533">
    <property type="entry name" value="WaaL-like"/>
</dbReference>
<dbReference type="Pfam" id="PF04932">
    <property type="entry name" value="Wzy_C"/>
    <property type="match status" value="1"/>
</dbReference>
<accession>A0A286GDN3</accession>
<feature type="transmembrane region" description="Helical" evidence="5">
    <location>
        <begin position="120"/>
        <end position="137"/>
    </location>
</feature>
<keyword evidence="2 5" id="KW-0812">Transmembrane</keyword>
<reference evidence="8" key="1">
    <citation type="submission" date="2017-09" db="EMBL/GenBank/DDBJ databases">
        <authorList>
            <person name="Varghese N."/>
            <person name="Submissions S."/>
        </authorList>
    </citation>
    <scope>NUCLEOTIDE SEQUENCE [LARGE SCALE GENOMIC DNA]</scope>
    <source>
        <strain evidence="8">DSM 29961</strain>
    </source>
</reference>
<dbReference type="Proteomes" id="UP000219452">
    <property type="component" value="Unassembled WGS sequence"/>
</dbReference>
<proteinExistence type="predicted"/>
<feature type="transmembrane region" description="Helical" evidence="5">
    <location>
        <begin position="259"/>
        <end position="286"/>
    </location>
</feature>
<dbReference type="PANTHER" id="PTHR37422">
    <property type="entry name" value="TEICHURONIC ACID BIOSYNTHESIS PROTEIN TUAE"/>
    <property type="match status" value="1"/>
</dbReference>
<feature type="transmembrane region" description="Helical" evidence="5">
    <location>
        <begin position="41"/>
        <end position="59"/>
    </location>
</feature>
<dbReference type="InterPro" id="IPR007016">
    <property type="entry name" value="O-antigen_ligase-rel_domated"/>
</dbReference>
<dbReference type="EMBL" id="OCNH01000003">
    <property type="protein sequence ID" value="SOD93134.1"/>
    <property type="molecule type" value="Genomic_DNA"/>
</dbReference>
<dbReference type="GO" id="GO:0016020">
    <property type="term" value="C:membrane"/>
    <property type="evidence" value="ECO:0007669"/>
    <property type="project" value="UniProtKB-SubCell"/>
</dbReference>
<dbReference type="PANTHER" id="PTHR37422:SF13">
    <property type="entry name" value="LIPOPOLYSACCHARIDE BIOSYNTHESIS PROTEIN PA4999-RELATED"/>
    <property type="match status" value="1"/>
</dbReference>
<name>A0A286GDN3_9BACT</name>
<feature type="transmembrane region" description="Helical" evidence="5">
    <location>
        <begin position="143"/>
        <end position="167"/>
    </location>
</feature>
<evidence type="ECO:0000259" key="6">
    <source>
        <dbReference type="Pfam" id="PF04932"/>
    </source>
</evidence>
<dbReference type="OrthoDB" id="783093at2"/>
<organism evidence="7 8">
    <name type="scientific">Spirosoma fluviale</name>
    <dbReference type="NCBI Taxonomy" id="1597977"/>
    <lineage>
        <taxon>Bacteria</taxon>
        <taxon>Pseudomonadati</taxon>
        <taxon>Bacteroidota</taxon>
        <taxon>Cytophagia</taxon>
        <taxon>Cytophagales</taxon>
        <taxon>Cytophagaceae</taxon>
        <taxon>Spirosoma</taxon>
    </lineage>
</organism>
<feature type="transmembrane region" description="Helical" evidence="5">
    <location>
        <begin position="174"/>
        <end position="193"/>
    </location>
</feature>
<feature type="transmembrane region" description="Helical" evidence="5">
    <location>
        <begin position="16"/>
        <end position="35"/>
    </location>
</feature>
<evidence type="ECO:0000256" key="2">
    <source>
        <dbReference type="ARBA" id="ARBA00022692"/>
    </source>
</evidence>
<comment type="subcellular location">
    <subcellularLocation>
        <location evidence="1">Membrane</location>
        <topology evidence="1">Multi-pass membrane protein</topology>
    </subcellularLocation>
</comment>
<keyword evidence="4 5" id="KW-0472">Membrane</keyword>
<evidence type="ECO:0000313" key="7">
    <source>
        <dbReference type="EMBL" id="SOD93134.1"/>
    </source>
</evidence>
<evidence type="ECO:0000256" key="4">
    <source>
        <dbReference type="ARBA" id="ARBA00023136"/>
    </source>
</evidence>
<protein>
    <submittedName>
        <fullName evidence="7">O-Antigen ligase</fullName>
    </submittedName>
</protein>
<dbReference type="GO" id="GO:0016874">
    <property type="term" value="F:ligase activity"/>
    <property type="evidence" value="ECO:0007669"/>
    <property type="project" value="UniProtKB-KW"/>
</dbReference>
<evidence type="ECO:0000256" key="1">
    <source>
        <dbReference type="ARBA" id="ARBA00004141"/>
    </source>
</evidence>
<keyword evidence="8" id="KW-1185">Reference proteome</keyword>
<dbReference type="AlphaFoldDB" id="A0A286GDN3"/>
<dbReference type="RefSeq" id="WP_097128277.1">
    <property type="nucleotide sequence ID" value="NZ_OCNH01000003.1"/>
</dbReference>
<evidence type="ECO:0000256" key="5">
    <source>
        <dbReference type="SAM" id="Phobius"/>
    </source>
</evidence>
<feature type="transmembrane region" description="Helical" evidence="5">
    <location>
        <begin position="398"/>
        <end position="419"/>
    </location>
</feature>
<keyword evidence="3 5" id="KW-1133">Transmembrane helix</keyword>
<feature type="transmembrane region" description="Helical" evidence="5">
    <location>
        <begin position="89"/>
        <end position="108"/>
    </location>
</feature>
<feature type="transmembrane region" description="Helical" evidence="5">
    <location>
        <begin position="298"/>
        <end position="315"/>
    </location>
</feature>
<gene>
    <name evidence="7" type="ORF">SAMN06269250_4373</name>
</gene>